<gene>
    <name evidence="3" type="ORF">VP01_1553g2</name>
</gene>
<dbReference type="EMBL" id="LAVV01006153">
    <property type="protein sequence ID" value="KNZ60438.1"/>
    <property type="molecule type" value="Genomic_DNA"/>
</dbReference>
<keyword evidence="2" id="KW-1133">Transmembrane helix</keyword>
<dbReference type="Proteomes" id="UP000037035">
    <property type="component" value="Unassembled WGS sequence"/>
</dbReference>
<proteinExistence type="predicted"/>
<feature type="region of interest" description="Disordered" evidence="1">
    <location>
        <begin position="631"/>
        <end position="670"/>
    </location>
</feature>
<evidence type="ECO:0000256" key="1">
    <source>
        <dbReference type="SAM" id="MobiDB-lite"/>
    </source>
</evidence>
<comment type="caution">
    <text evidence="3">The sequence shown here is derived from an EMBL/GenBank/DDBJ whole genome shotgun (WGS) entry which is preliminary data.</text>
</comment>
<feature type="transmembrane region" description="Helical" evidence="2">
    <location>
        <begin position="20"/>
        <end position="44"/>
    </location>
</feature>
<evidence type="ECO:0000313" key="4">
    <source>
        <dbReference type="Proteomes" id="UP000037035"/>
    </source>
</evidence>
<name>A0A0L6VI59_9BASI</name>
<protein>
    <submittedName>
        <fullName evidence="3">Uncharacterized protein</fullName>
    </submittedName>
</protein>
<dbReference type="AlphaFoldDB" id="A0A0L6VI59"/>
<reference evidence="3 4" key="1">
    <citation type="submission" date="2015-08" db="EMBL/GenBank/DDBJ databases">
        <title>Next Generation Sequencing and Analysis of the Genome of Puccinia sorghi L Schw, the Causal Agent of Maize Common Rust.</title>
        <authorList>
            <person name="Rochi L."/>
            <person name="Burguener G."/>
            <person name="Darino M."/>
            <person name="Turjanski A."/>
            <person name="Kreff E."/>
            <person name="Dieguez M.J."/>
            <person name="Sacco F."/>
        </authorList>
    </citation>
    <scope>NUCLEOTIDE SEQUENCE [LARGE SCALE GENOMIC DNA]</scope>
    <source>
        <strain evidence="3 4">RO10H11247</strain>
    </source>
</reference>
<accession>A0A0L6VI59</accession>
<dbReference type="VEuPathDB" id="FungiDB:VP01_1553g2"/>
<feature type="transmembrane region" description="Helical" evidence="2">
    <location>
        <begin position="220"/>
        <end position="245"/>
    </location>
</feature>
<sequence length="688" mass="79007">MIMVFLLHILLFYLETIINYFLLLLWLLVFPLFLIIYLGFNLYMRRSKLSLSLRLKKIQDHPKSGIAPEDSSLEGNFRFKSLPAVSTQCNRCFSTWFHAPQQGVDWLFRGIKYTKSTIRNQLIIQKFNSSLMIRSYLIPPVCNTAFNPLKHNILLDFYWSSVLAVWDQSEYLKKKLPTFYDMWVKNGFKGLNVNRAIEGEIFNLPIVGYWLKSLNSMSSIALSLSSFSFFFPCVCSPCFCLPHYIPPHSKSSSLNHPTPYLTSIPCHSTQSISTKTTQYQSVLNLVRMKHNHSTLIFFFIIFPTDVPVFFHCPSRLLNHSRYDLNCFFCLSFYLVLVSNYSFFFSSGAVEVLSAMLTAKSNIYVQKERSTSLCQQWMESCIRCRKKTECGVRQRKRVKFGGPARSASNSPRTCQSSRHFDLRAAPVLVGKTCRFFFLHFLWHVSSSCYVYQGIGLNQTYPHAMYSLNFPSPPYPLQTHLRTDISLFPRIIWKTNICISTLSDLKIVEFINGSSSNSFFLDRKEPSRAFPGLLPVCPHASCSQAKAQTCKPRLLRGCFVPSGGGDWVKLVSGSRVGWQSFHRRTSRGVFLENTSAKRYQTRLAPHFLCKSLHPERTLLGFCTELPRNFLNSTQLSPPPPVRSPPFPPAPSRNNVQLSPPRRQTRKGFENNSQDSVYIQFEFSLTFSPTP</sequence>
<keyword evidence="4" id="KW-1185">Reference proteome</keyword>
<feature type="transmembrane region" description="Helical" evidence="2">
    <location>
        <begin position="324"/>
        <end position="343"/>
    </location>
</feature>
<evidence type="ECO:0000256" key="2">
    <source>
        <dbReference type="SAM" id="Phobius"/>
    </source>
</evidence>
<feature type="transmembrane region" description="Helical" evidence="2">
    <location>
        <begin position="294"/>
        <end position="312"/>
    </location>
</feature>
<evidence type="ECO:0000313" key="3">
    <source>
        <dbReference type="EMBL" id="KNZ60438.1"/>
    </source>
</evidence>
<keyword evidence="2" id="KW-0812">Transmembrane</keyword>
<feature type="compositionally biased region" description="Pro residues" evidence="1">
    <location>
        <begin position="634"/>
        <end position="648"/>
    </location>
</feature>
<keyword evidence="2" id="KW-0472">Membrane</keyword>
<organism evidence="3 4">
    <name type="scientific">Puccinia sorghi</name>
    <dbReference type="NCBI Taxonomy" id="27349"/>
    <lineage>
        <taxon>Eukaryota</taxon>
        <taxon>Fungi</taxon>
        <taxon>Dikarya</taxon>
        <taxon>Basidiomycota</taxon>
        <taxon>Pucciniomycotina</taxon>
        <taxon>Pucciniomycetes</taxon>
        <taxon>Pucciniales</taxon>
        <taxon>Pucciniaceae</taxon>
        <taxon>Puccinia</taxon>
    </lineage>
</organism>